<dbReference type="EMBL" id="JAMZMK010008255">
    <property type="protein sequence ID" value="KAI7741156.1"/>
    <property type="molecule type" value="Genomic_DNA"/>
</dbReference>
<dbReference type="Gene3D" id="3.40.50.10140">
    <property type="entry name" value="Toll/interleukin-1 receptor homology (TIR) domain"/>
    <property type="match status" value="1"/>
</dbReference>
<protein>
    <recommendedName>
        <fullName evidence="1">TIR domain-containing protein</fullName>
    </recommendedName>
</protein>
<dbReference type="PROSITE" id="PS50104">
    <property type="entry name" value="TIR"/>
    <property type="match status" value="1"/>
</dbReference>
<dbReference type="GO" id="GO:0006952">
    <property type="term" value="P:defense response"/>
    <property type="evidence" value="ECO:0007669"/>
    <property type="project" value="InterPro"/>
</dbReference>
<dbReference type="InterPro" id="IPR032675">
    <property type="entry name" value="LRR_dom_sf"/>
</dbReference>
<proteinExistence type="predicted"/>
<dbReference type="PANTHER" id="PTHR11017">
    <property type="entry name" value="LEUCINE-RICH REPEAT-CONTAINING PROTEIN"/>
    <property type="match status" value="1"/>
</dbReference>
<reference evidence="2" key="1">
    <citation type="submission" date="2022-06" db="EMBL/GenBank/DDBJ databases">
        <title>Uncovering the hologenomic basis of an extraordinary plant invasion.</title>
        <authorList>
            <person name="Bieker V.C."/>
            <person name="Martin M.D."/>
            <person name="Gilbert T."/>
            <person name="Hodgins K."/>
            <person name="Battlay P."/>
            <person name="Petersen B."/>
            <person name="Wilson J."/>
        </authorList>
    </citation>
    <scope>NUCLEOTIDE SEQUENCE</scope>
    <source>
        <strain evidence="2">AA19_3_7</strain>
        <tissue evidence="2">Leaf</tissue>
    </source>
</reference>
<name>A0AAD5CIH2_AMBAR</name>
<dbReference type="PANTHER" id="PTHR11017:SF479">
    <property type="entry name" value="DISEASE RESISTANCE PROTEIN (TIR-NBS-LRR CLASS) FAMILY"/>
    <property type="match status" value="1"/>
</dbReference>
<dbReference type="SUPFAM" id="SSF52200">
    <property type="entry name" value="Toll/Interleukin receptor TIR domain"/>
    <property type="match status" value="1"/>
</dbReference>
<organism evidence="2 3">
    <name type="scientific">Ambrosia artemisiifolia</name>
    <name type="common">Common ragweed</name>
    <dbReference type="NCBI Taxonomy" id="4212"/>
    <lineage>
        <taxon>Eukaryota</taxon>
        <taxon>Viridiplantae</taxon>
        <taxon>Streptophyta</taxon>
        <taxon>Embryophyta</taxon>
        <taxon>Tracheophyta</taxon>
        <taxon>Spermatophyta</taxon>
        <taxon>Magnoliopsida</taxon>
        <taxon>eudicotyledons</taxon>
        <taxon>Gunneridae</taxon>
        <taxon>Pentapetalae</taxon>
        <taxon>asterids</taxon>
        <taxon>campanulids</taxon>
        <taxon>Asterales</taxon>
        <taxon>Asteraceae</taxon>
        <taxon>Asteroideae</taxon>
        <taxon>Heliantheae alliance</taxon>
        <taxon>Heliantheae</taxon>
        <taxon>Ambrosia</taxon>
    </lineage>
</organism>
<dbReference type="InterPro" id="IPR035897">
    <property type="entry name" value="Toll_tir_struct_dom_sf"/>
</dbReference>
<dbReference type="InterPro" id="IPR000157">
    <property type="entry name" value="TIR_dom"/>
</dbReference>
<gene>
    <name evidence="2" type="ORF">M8C21_018474</name>
</gene>
<keyword evidence="3" id="KW-1185">Reference proteome</keyword>
<evidence type="ECO:0000313" key="2">
    <source>
        <dbReference type="EMBL" id="KAI7741156.1"/>
    </source>
</evidence>
<dbReference type="SUPFAM" id="SSF52058">
    <property type="entry name" value="L domain-like"/>
    <property type="match status" value="1"/>
</dbReference>
<comment type="caution">
    <text evidence="2">The sequence shown here is derived from an EMBL/GenBank/DDBJ whole genome shotgun (WGS) entry which is preliminary data.</text>
</comment>
<dbReference type="AlphaFoldDB" id="A0AAD5CIH2"/>
<feature type="domain" description="TIR" evidence="1">
    <location>
        <begin position="1"/>
        <end position="89"/>
    </location>
</feature>
<evidence type="ECO:0000313" key="3">
    <source>
        <dbReference type="Proteomes" id="UP001206925"/>
    </source>
</evidence>
<dbReference type="Proteomes" id="UP001206925">
    <property type="component" value="Unassembled WGS sequence"/>
</dbReference>
<accession>A0AAD5CIH2</accession>
<evidence type="ECO:0000259" key="1">
    <source>
        <dbReference type="PROSITE" id="PS50104"/>
    </source>
</evidence>
<sequence>MECHNKMGQKVIPVFYHVDPSDIRGQKNQVAVFFQQHEERFRQELDKVKEWRDALTAAANLSGFHISETFKEGEYSYIRKIVEEISADIQPPSMETIKVSDEQYDKGFSANVFKHMKNLRLLDVRGKFTSSKPTFFHDNLRWLSWSRYPFSSLSMTHMNKLVRLEVVGGTIKQFWNGQKIMPSLKIVKLEELDYLTTFPDVSGAPNIEKLVVRNCKKLVKFHKSLGSHKRISELEVTGCNRLKGLPSRVEMESLTFLTVKECSSLERFPALSPCMEEMKVLGKSTLQFPMNIQKGMDTGKI</sequence>
<dbReference type="Gene3D" id="3.80.10.10">
    <property type="entry name" value="Ribonuclease Inhibitor"/>
    <property type="match status" value="1"/>
</dbReference>
<dbReference type="GO" id="GO:0007165">
    <property type="term" value="P:signal transduction"/>
    <property type="evidence" value="ECO:0007669"/>
    <property type="project" value="InterPro"/>
</dbReference>
<dbReference type="InterPro" id="IPR044974">
    <property type="entry name" value="Disease_R_plants"/>
</dbReference>
<dbReference type="Pfam" id="PF01582">
    <property type="entry name" value="TIR"/>
    <property type="match status" value="1"/>
</dbReference>